<dbReference type="InterPro" id="IPR032818">
    <property type="entry name" value="DedA-like"/>
</dbReference>
<keyword evidence="10" id="KW-1185">Reference proteome</keyword>
<dbReference type="PANTHER" id="PTHR30353:SF0">
    <property type="entry name" value="TRANSMEMBRANE PROTEIN"/>
    <property type="match status" value="1"/>
</dbReference>
<feature type="domain" description="VTT" evidence="8">
    <location>
        <begin position="44"/>
        <end position="168"/>
    </location>
</feature>
<dbReference type="Pfam" id="PF09335">
    <property type="entry name" value="VTT_dom"/>
    <property type="match status" value="1"/>
</dbReference>
<evidence type="ECO:0000256" key="5">
    <source>
        <dbReference type="ARBA" id="ARBA00022989"/>
    </source>
</evidence>
<feature type="transmembrane region" description="Helical" evidence="7">
    <location>
        <begin position="150"/>
        <end position="170"/>
    </location>
</feature>
<evidence type="ECO:0000256" key="3">
    <source>
        <dbReference type="ARBA" id="ARBA00022475"/>
    </source>
</evidence>
<keyword evidence="5 7" id="KW-1133">Transmembrane helix</keyword>
<gene>
    <name evidence="9" type="ORF">ADH67_05605</name>
</gene>
<evidence type="ECO:0000259" key="8">
    <source>
        <dbReference type="Pfam" id="PF09335"/>
    </source>
</evidence>
<evidence type="ECO:0000256" key="6">
    <source>
        <dbReference type="ARBA" id="ARBA00023136"/>
    </source>
</evidence>
<keyword evidence="6 7" id="KW-0472">Membrane</keyword>
<evidence type="ECO:0000256" key="2">
    <source>
        <dbReference type="ARBA" id="ARBA00010792"/>
    </source>
</evidence>
<organism evidence="9 10">
    <name type="scientific">Turicimonas muris</name>
    <dbReference type="NCBI Taxonomy" id="1796652"/>
    <lineage>
        <taxon>Bacteria</taxon>
        <taxon>Pseudomonadati</taxon>
        <taxon>Pseudomonadota</taxon>
        <taxon>Betaproteobacteria</taxon>
        <taxon>Burkholderiales</taxon>
        <taxon>Sutterellaceae</taxon>
        <taxon>Turicimonas</taxon>
    </lineage>
</organism>
<keyword evidence="3 7" id="KW-1003">Cell membrane</keyword>
<feature type="transmembrane region" description="Helical" evidence="7">
    <location>
        <begin position="20"/>
        <end position="43"/>
    </location>
</feature>
<sequence length="207" mass="22704">MELFTNVDLFLSHMHETYGLWLYVVLGLIFFLESGVFFTGPFLPGDSLLFVAGATAAAGVLDPWAVILGSTVGALFGNIVGFLFGAWIGKRLFTHESSKWFNQENLQKAKLFFDKHGGNAVALARFIPLIRSLIPVVAGSSKMNFMLFNIYSALSALAWTCISTALGYWLGSIPFIKDNLSWLVVGSILIVIVGILGSAVYKKRKEK</sequence>
<comment type="similarity">
    <text evidence="2 7">Belongs to the DedA family.</text>
</comment>
<dbReference type="Proteomes" id="UP000214610">
    <property type="component" value="Unassembled WGS sequence"/>
</dbReference>
<evidence type="ECO:0000256" key="4">
    <source>
        <dbReference type="ARBA" id="ARBA00022692"/>
    </source>
</evidence>
<dbReference type="AlphaFoldDB" id="A0A227KQG2"/>
<dbReference type="GO" id="GO:0005886">
    <property type="term" value="C:plasma membrane"/>
    <property type="evidence" value="ECO:0007669"/>
    <property type="project" value="UniProtKB-SubCell"/>
</dbReference>
<evidence type="ECO:0000256" key="1">
    <source>
        <dbReference type="ARBA" id="ARBA00004651"/>
    </source>
</evidence>
<accession>A0A227KQG2</accession>
<name>A0A227KQG2_9BURK</name>
<feature type="transmembrane region" description="Helical" evidence="7">
    <location>
        <begin position="182"/>
        <end position="201"/>
    </location>
</feature>
<comment type="subcellular location">
    <subcellularLocation>
        <location evidence="1 7">Cell membrane</location>
        <topology evidence="1 7">Multi-pass membrane protein</topology>
    </subcellularLocation>
</comment>
<evidence type="ECO:0000313" key="10">
    <source>
        <dbReference type="Proteomes" id="UP000214610"/>
    </source>
</evidence>
<protein>
    <recommendedName>
        <fullName evidence="8">VTT domain-containing protein</fullName>
    </recommendedName>
</protein>
<dbReference type="PANTHER" id="PTHR30353">
    <property type="entry name" value="INNER MEMBRANE PROTEIN DEDA-RELATED"/>
    <property type="match status" value="1"/>
</dbReference>
<keyword evidence="4 7" id="KW-0812">Transmembrane</keyword>
<reference evidence="10" key="1">
    <citation type="submission" date="2017-05" db="EMBL/GenBank/DDBJ databases">
        <title>Improved OligoMM genomes.</title>
        <authorList>
            <person name="Garzetti D."/>
        </authorList>
    </citation>
    <scope>NUCLEOTIDE SEQUENCE [LARGE SCALE GENOMIC DNA]</scope>
    <source>
        <strain evidence="10">YL45</strain>
    </source>
</reference>
<proteinExistence type="inferred from homology"/>
<evidence type="ECO:0000313" key="9">
    <source>
        <dbReference type="EMBL" id="OXE49610.1"/>
    </source>
</evidence>
<feature type="transmembrane region" description="Helical" evidence="7">
    <location>
        <begin position="63"/>
        <end position="89"/>
    </location>
</feature>
<evidence type="ECO:0000256" key="7">
    <source>
        <dbReference type="RuleBase" id="RU367016"/>
    </source>
</evidence>
<dbReference type="EMBL" id="NHMP01000003">
    <property type="protein sequence ID" value="OXE49610.1"/>
    <property type="molecule type" value="Genomic_DNA"/>
</dbReference>
<comment type="caution">
    <text evidence="9">The sequence shown here is derived from an EMBL/GenBank/DDBJ whole genome shotgun (WGS) entry which is preliminary data.</text>
</comment>
<dbReference type="RefSeq" id="WP_066592900.1">
    <property type="nucleotide sequence ID" value="NZ_CAOJMX010000011.1"/>
</dbReference>
<dbReference type="InterPro" id="IPR032816">
    <property type="entry name" value="VTT_dom"/>
</dbReference>